<name>A0ABV4EE32_9GAMM</name>
<protein>
    <submittedName>
        <fullName evidence="1">Uncharacterized protein</fullName>
    </submittedName>
</protein>
<keyword evidence="2" id="KW-1185">Reference proteome</keyword>
<gene>
    <name evidence="1" type="ORF">AB6T85_22515</name>
</gene>
<dbReference type="RefSeq" id="WP_369896808.1">
    <property type="nucleotide sequence ID" value="NZ_JBGFFX010000019.1"/>
</dbReference>
<proteinExistence type="predicted"/>
<dbReference type="EMBL" id="JBGFFX010000019">
    <property type="protein sequence ID" value="MEY8773181.1"/>
    <property type="molecule type" value="Genomic_DNA"/>
</dbReference>
<comment type="caution">
    <text evidence="1">The sequence shown here is derived from an EMBL/GenBank/DDBJ whole genome shotgun (WGS) entry which is preliminary data.</text>
</comment>
<accession>A0ABV4EE32</accession>
<sequence>MTIRFVFSGTTLAESSSDRVPSVGDEVTIRTGTYKKGLEPGTLISFIVSDEYPPHYDYSGGGEPVIYIDVNNYTVRAGQAED</sequence>
<evidence type="ECO:0000313" key="2">
    <source>
        <dbReference type="Proteomes" id="UP001565243"/>
    </source>
</evidence>
<dbReference type="Proteomes" id="UP001565243">
    <property type="component" value="Unassembled WGS sequence"/>
</dbReference>
<organism evidence="1 2">
    <name type="scientific">Erwinia aeris</name>
    <dbReference type="NCBI Taxonomy" id="3239803"/>
    <lineage>
        <taxon>Bacteria</taxon>
        <taxon>Pseudomonadati</taxon>
        <taxon>Pseudomonadota</taxon>
        <taxon>Gammaproteobacteria</taxon>
        <taxon>Enterobacterales</taxon>
        <taxon>Erwiniaceae</taxon>
        <taxon>Erwinia</taxon>
    </lineage>
</organism>
<evidence type="ECO:0000313" key="1">
    <source>
        <dbReference type="EMBL" id="MEY8773181.1"/>
    </source>
</evidence>
<reference evidence="1 2" key="1">
    <citation type="submission" date="2024-07" db="EMBL/GenBank/DDBJ databases">
        <authorList>
            <person name="Hebao G."/>
        </authorList>
    </citation>
    <scope>NUCLEOTIDE SEQUENCE [LARGE SCALE GENOMIC DNA]</scope>
    <source>
        <strain evidence="1 2">ACCC 02193</strain>
    </source>
</reference>